<name>A0A8H4VSC5_9AGAR</name>
<reference evidence="2 3" key="1">
    <citation type="submission" date="2019-12" db="EMBL/GenBank/DDBJ databases">
        <authorList>
            <person name="Floudas D."/>
            <person name="Bentzer J."/>
            <person name="Ahren D."/>
            <person name="Johansson T."/>
            <person name="Persson P."/>
            <person name="Tunlid A."/>
        </authorList>
    </citation>
    <scope>NUCLEOTIDE SEQUENCE [LARGE SCALE GENOMIC DNA]</scope>
    <source>
        <strain evidence="2 3">CBS 102.39</strain>
    </source>
</reference>
<gene>
    <name evidence="2" type="ORF">D9613_000816</name>
</gene>
<feature type="region of interest" description="Disordered" evidence="1">
    <location>
        <begin position="109"/>
        <end position="164"/>
    </location>
</feature>
<feature type="compositionally biased region" description="Polar residues" evidence="1">
    <location>
        <begin position="142"/>
        <end position="155"/>
    </location>
</feature>
<proteinExistence type="predicted"/>
<protein>
    <submittedName>
        <fullName evidence="2">Uncharacterized protein</fullName>
    </submittedName>
</protein>
<sequence>MSNSSQQSTRYAASSSRTVGAISNWITFQHGKSCVFVKPAESHREAITIAQKEFDELANVTQDRIAFTVEEKQQEKNAERRHVRISESAWPAVITKLSQGAIINVVVRPNPDSEKPPQYLEVPSLDKPVRYRHSGSPMKRVASNNSTRSSKSANGMFSWIGAGK</sequence>
<accession>A0A8H4VSC5</accession>
<evidence type="ECO:0000313" key="3">
    <source>
        <dbReference type="Proteomes" id="UP000521872"/>
    </source>
</evidence>
<evidence type="ECO:0000256" key="1">
    <source>
        <dbReference type="SAM" id="MobiDB-lite"/>
    </source>
</evidence>
<dbReference type="EMBL" id="JAACJL010000015">
    <property type="protein sequence ID" value="KAF4620668.1"/>
    <property type="molecule type" value="Genomic_DNA"/>
</dbReference>
<dbReference type="AlphaFoldDB" id="A0A8H4VSC5"/>
<organism evidence="2 3">
    <name type="scientific">Agrocybe pediades</name>
    <dbReference type="NCBI Taxonomy" id="84607"/>
    <lineage>
        <taxon>Eukaryota</taxon>
        <taxon>Fungi</taxon>
        <taxon>Dikarya</taxon>
        <taxon>Basidiomycota</taxon>
        <taxon>Agaricomycotina</taxon>
        <taxon>Agaricomycetes</taxon>
        <taxon>Agaricomycetidae</taxon>
        <taxon>Agaricales</taxon>
        <taxon>Agaricineae</taxon>
        <taxon>Strophariaceae</taxon>
        <taxon>Agrocybe</taxon>
    </lineage>
</organism>
<keyword evidence="3" id="KW-1185">Reference proteome</keyword>
<evidence type="ECO:0000313" key="2">
    <source>
        <dbReference type="EMBL" id="KAF4620668.1"/>
    </source>
</evidence>
<comment type="caution">
    <text evidence="2">The sequence shown here is derived from an EMBL/GenBank/DDBJ whole genome shotgun (WGS) entry which is preliminary data.</text>
</comment>
<dbReference type="Proteomes" id="UP000521872">
    <property type="component" value="Unassembled WGS sequence"/>
</dbReference>